<accession>W6QGK2</accession>
<dbReference type="OMA" id="HEFFASL"/>
<evidence type="ECO:0000313" key="2">
    <source>
        <dbReference type="Proteomes" id="UP000030686"/>
    </source>
</evidence>
<dbReference type="EMBL" id="HG792018">
    <property type="protein sequence ID" value="CDM35958.1"/>
    <property type="molecule type" value="Genomic_DNA"/>
</dbReference>
<sequence length="106" mass="12484">MPKTLPLLRGEITYSKARKEEVNILRRLEYPSQRHEFFASLNNYRDWIKDVVTHHAFHRPSHVKWPMLKIGFMEVSTSVYLSLSAIGKSENSRGLESCFDFLFHTD</sequence>
<dbReference type="STRING" id="1365484.W6QGK2"/>
<dbReference type="Proteomes" id="UP000030686">
    <property type="component" value="Unassembled WGS sequence"/>
</dbReference>
<keyword evidence="2" id="KW-1185">Reference proteome</keyword>
<dbReference type="AlphaFoldDB" id="W6QGK2"/>
<name>W6QGK2_PENRF</name>
<reference evidence="1" key="1">
    <citation type="journal article" date="2014" name="Nat. Commun.">
        <title>Multiple recent horizontal transfers of a large genomic region in cheese making fungi.</title>
        <authorList>
            <person name="Cheeseman K."/>
            <person name="Ropars J."/>
            <person name="Renault P."/>
            <person name="Dupont J."/>
            <person name="Gouzy J."/>
            <person name="Branca A."/>
            <person name="Abraham A.L."/>
            <person name="Ceppi M."/>
            <person name="Conseiller E."/>
            <person name="Debuchy R."/>
            <person name="Malagnac F."/>
            <person name="Goarin A."/>
            <person name="Silar P."/>
            <person name="Lacoste S."/>
            <person name="Sallet E."/>
            <person name="Bensimon A."/>
            <person name="Giraud T."/>
            <person name="Brygoo Y."/>
        </authorList>
    </citation>
    <scope>NUCLEOTIDE SEQUENCE [LARGE SCALE GENOMIC DNA]</scope>
    <source>
        <strain evidence="1">FM164</strain>
    </source>
</reference>
<evidence type="ECO:0000313" key="1">
    <source>
        <dbReference type="EMBL" id="CDM35958.1"/>
    </source>
</evidence>
<organism evidence="1 2">
    <name type="scientific">Penicillium roqueforti (strain FM164)</name>
    <dbReference type="NCBI Taxonomy" id="1365484"/>
    <lineage>
        <taxon>Eukaryota</taxon>
        <taxon>Fungi</taxon>
        <taxon>Dikarya</taxon>
        <taxon>Ascomycota</taxon>
        <taxon>Pezizomycotina</taxon>
        <taxon>Eurotiomycetes</taxon>
        <taxon>Eurotiomycetidae</taxon>
        <taxon>Eurotiales</taxon>
        <taxon>Aspergillaceae</taxon>
        <taxon>Penicillium</taxon>
    </lineage>
</organism>
<protein>
    <submittedName>
        <fullName evidence="1">Genomic scaffold, ProqFM164S04</fullName>
    </submittedName>
</protein>
<gene>
    <name evidence="1" type="ORF">PROQFM164_S04g000839</name>
</gene>
<proteinExistence type="predicted"/>